<evidence type="ECO:0000256" key="2">
    <source>
        <dbReference type="ARBA" id="ARBA00023125"/>
    </source>
</evidence>
<dbReference type="Pfam" id="PF12840">
    <property type="entry name" value="HTH_20"/>
    <property type="match status" value="1"/>
</dbReference>
<evidence type="ECO:0000313" key="7">
    <source>
        <dbReference type="Proteomes" id="UP000095210"/>
    </source>
</evidence>
<organism evidence="6 7">
    <name type="scientific">Actinoalloteichus hymeniacidonis</name>
    <dbReference type="NCBI Taxonomy" id="340345"/>
    <lineage>
        <taxon>Bacteria</taxon>
        <taxon>Bacillati</taxon>
        <taxon>Actinomycetota</taxon>
        <taxon>Actinomycetes</taxon>
        <taxon>Pseudonocardiales</taxon>
        <taxon>Pseudonocardiaceae</taxon>
        <taxon>Actinoalloteichus</taxon>
    </lineage>
</organism>
<dbReference type="NCBIfam" id="NF033788">
    <property type="entry name" value="HTH_metalloreg"/>
    <property type="match status" value="1"/>
</dbReference>
<dbReference type="SMART" id="SM00418">
    <property type="entry name" value="HTH_ARSR"/>
    <property type="match status" value="1"/>
</dbReference>
<sequence length="120" mass="12940">MSERDVLGALADPMRRRILEGIGAHGETTATMLAGGLPVSRQAVVQHLAVLERAGLVRGRKEGREVRFTVCPDALTDTADWLTGLADRWAGRLAAIKRIAEEDPDPDSGTRGAPRRRGSD</sequence>
<dbReference type="KEGG" id="ahm:TL08_10035"/>
<keyword evidence="2" id="KW-0238">DNA-binding</keyword>
<dbReference type="GO" id="GO:0003700">
    <property type="term" value="F:DNA-binding transcription factor activity"/>
    <property type="evidence" value="ECO:0007669"/>
    <property type="project" value="InterPro"/>
</dbReference>
<evidence type="ECO:0000256" key="1">
    <source>
        <dbReference type="ARBA" id="ARBA00023015"/>
    </source>
</evidence>
<keyword evidence="3" id="KW-0804">Transcription</keyword>
<keyword evidence="1" id="KW-0805">Transcription regulation</keyword>
<proteinExistence type="predicted"/>
<evidence type="ECO:0000256" key="3">
    <source>
        <dbReference type="ARBA" id="ARBA00023163"/>
    </source>
</evidence>
<dbReference type="PANTHER" id="PTHR33154">
    <property type="entry name" value="TRANSCRIPTIONAL REGULATOR, ARSR FAMILY"/>
    <property type="match status" value="1"/>
</dbReference>
<dbReference type="Proteomes" id="UP000095210">
    <property type="component" value="Chromosome"/>
</dbReference>
<feature type="domain" description="HTH arsR-type" evidence="5">
    <location>
        <begin position="1"/>
        <end position="90"/>
    </location>
</feature>
<dbReference type="PROSITE" id="PS50987">
    <property type="entry name" value="HTH_ARSR_2"/>
    <property type="match status" value="1"/>
</dbReference>
<dbReference type="CDD" id="cd00090">
    <property type="entry name" value="HTH_ARSR"/>
    <property type="match status" value="1"/>
</dbReference>
<evidence type="ECO:0000313" key="6">
    <source>
        <dbReference type="EMBL" id="AOS62822.1"/>
    </source>
</evidence>
<dbReference type="GO" id="GO:0003677">
    <property type="term" value="F:DNA binding"/>
    <property type="evidence" value="ECO:0007669"/>
    <property type="project" value="UniProtKB-KW"/>
</dbReference>
<dbReference type="InterPro" id="IPR051081">
    <property type="entry name" value="HTH_MetalResp_TranReg"/>
</dbReference>
<dbReference type="AlphaFoldDB" id="A0AAC9MYC0"/>
<evidence type="ECO:0000256" key="4">
    <source>
        <dbReference type="SAM" id="MobiDB-lite"/>
    </source>
</evidence>
<keyword evidence="7" id="KW-1185">Reference proteome</keyword>
<reference evidence="7" key="1">
    <citation type="submission" date="2016-03" db="EMBL/GenBank/DDBJ databases">
        <title>Complete genome sequence of the type strain Actinoalloteichus hymeniacidonis DSM 45092.</title>
        <authorList>
            <person name="Schaffert L."/>
            <person name="Albersmeier A."/>
            <person name="Winkler A."/>
            <person name="Kalinowski J."/>
            <person name="Zotchev S."/>
            <person name="Ruckert C."/>
        </authorList>
    </citation>
    <scope>NUCLEOTIDE SEQUENCE [LARGE SCALE GENOMIC DNA]</scope>
    <source>
        <strain evidence="7">HPA177(T) (DSM 45092(T))</strain>
    </source>
</reference>
<dbReference type="PRINTS" id="PR00778">
    <property type="entry name" value="HTHARSR"/>
</dbReference>
<dbReference type="RefSeq" id="WP_069848347.1">
    <property type="nucleotide sequence ID" value="NZ_CP014859.1"/>
</dbReference>
<dbReference type="SUPFAM" id="SSF46785">
    <property type="entry name" value="Winged helix' DNA-binding domain"/>
    <property type="match status" value="1"/>
</dbReference>
<dbReference type="EMBL" id="CP014859">
    <property type="protein sequence ID" value="AOS62822.1"/>
    <property type="molecule type" value="Genomic_DNA"/>
</dbReference>
<dbReference type="PANTHER" id="PTHR33154:SF33">
    <property type="entry name" value="TRANSCRIPTIONAL REPRESSOR SDPR"/>
    <property type="match status" value="1"/>
</dbReference>
<dbReference type="InterPro" id="IPR036390">
    <property type="entry name" value="WH_DNA-bd_sf"/>
</dbReference>
<dbReference type="InterPro" id="IPR001845">
    <property type="entry name" value="HTH_ArsR_DNA-bd_dom"/>
</dbReference>
<dbReference type="InterPro" id="IPR036388">
    <property type="entry name" value="WH-like_DNA-bd_sf"/>
</dbReference>
<dbReference type="InterPro" id="IPR011991">
    <property type="entry name" value="ArsR-like_HTH"/>
</dbReference>
<dbReference type="Gene3D" id="1.10.10.10">
    <property type="entry name" value="Winged helix-like DNA-binding domain superfamily/Winged helix DNA-binding domain"/>
    <property type="match status" value="1"/>
</dbReference>
<name>A0AAC9MYC0_9PSEU</name>
<feature type="region of interest" description="Disordered" evidence="4">
    <location>
        <begin position="100"/>
        <end position="120"/>
    </location>
</feature>
<gene>
    <name evidence="6" type="ORF">TL08_10035</name>
</gene>
<evidence type="ECO:0000259" key="5">
    <source>
        <dbReference type="PROSITE" id="PS50987"/>
    </source>
</evidence>
<protein>
    <submittedName>
        <fullName evidence="6">Transcriptional regulator</fullName>
    </submittedName>
</protein>
<accession>A0AAC9MYC0</accession>